<comment type="caution">
    <text evidence="1">The sequence shown here is derived from an EMBL/GenBank/DDBJ whole genome shotgun (WGS) entry which is preliminary data.</text>
</comment>
<keyword evidence="2" id="KW-1185">Reference proteome</keyword>
<proteinExistence type="predicted"/>
<protein>
    <submittedName>
        <fullName evidence="1">Uncharacterized protein</fullName>
    </submittedName>
</protein>
<sequence>MQKDLIAGYYQLLIAIFCGLNATEAKFMYEYGPSHPICKRFLKKKLQRQDTELSREDRAQIISCMRKEGYTWERIAEAMDCEVATAKAWLGETEKRKTA</sequence>
<reference evidence="1 2" key="1">
    <citation type="submission" date="2020-10" db="EMBL/GenBank/DDBJ databases">
        <title>ChiBAC.</title>
        <authorList>
            <person name="Zenner C."/>
            <person name="Hitch T.C.A."/>
            <person name="Clavel T."/>
        </authorList>
    </citation>
    <scope>NUCLEOTIDE SEQUENCE [LARGE SCALE GENOMIC DNA]</scope>
    <source>
        <strain evidence="1 2">DSM 108991</strain>
    </source>
</reference>
<accession>A0ABR9RLU3</accession>
<evidence type="ECO:0000313" key="2">
    <source>
        <dbReference type="Proteomes" id="UP000758652"/>
    </source>
</evidence>
<evidence type="ECO:0000313" key="1">
    <source>
        <dbReference type="EMBL" id="MBE5063928.1"/>
    </source>
</evidence>
<gene>
    <name evidence="1" type="ORF">INF30_11755</name>
</gene>
<organism evidence="1 2">
    <name type="scientific">Claveliimonas monacensis</name>
    <dbReference type="NCBI Taxonomy" id="2779351"/>
    <lineage>
        <taxon>Bacteria</taxon>
        <taxon>Bacillati</taxon>
        <taxon>Bacillota</taxon>
        <taxon>Clostridia</taxon>
        <taxon>Lachnospirales</taxon>
        <taxon>Lachnospiraceae</taxon>
        <taxon>Claveliimonas</taxon>
    </lineage>
</organism>
<dbReference type="Proteomes" id="UP000758652">
    <property type="component" value="Unassembled WGS sequence"/>
</dbReference>
<dbReference type="EMBL" id="JADCKL010000011">
    <property type="protein sequence ID" value="MBE5063928.1"/>
    <property type="molecule type" value="Genomic_DNA"/>
</dbReference>
<name>A0ABR9RLU3_9FIRM</name>
<dbReference type="RefSeq" id="WP_226395338.1">
    <property type="nucleotide sequence ID" value="NZ_JADCKL010000011.1"/>
</dbReference>